<dbReference type="EMBL" id="CAJNOK010000285">
    <property type="protein sequence ID" value="CAF0742449.1"/>
    <property type="molecule type" value="Genomic_DNA"/>
</dbReference>
<dbReference type="AlphaFoldDB" id="A0A8S2GKG1"/>
<organism evidence="4 6">
    <name type="scientific">Didymodactylos carnosus</name>
    <dbReference type="NCBI Taxonomy" id="1234261"/>
    <lineage>
        <taxon>Eukaryota</taxon>
        <taxon>Metazoa</taxon>
        <taxon>Spiralia</taxon>
        <taxon>Gnathifera</taxon>
        <taxon>Rotifera</taxon>
        <taxon>Eurotatoria</taxon>
        <taxon>Bdelloidea</taxon>
        <taxon>Philodinida</taxon>
        <taxon>Philodinidae</taxon>
        <taxon>Didymodactylos</taxon>
    </lineage>
</organism>
<sequence>MNPRLHQVCSSSFVSNEFIKYLTDIYYDPAYPVTASARFQMLADMCQLANDAITDSLNLFYSSAFISGSTIRRDLFQSQVDAFINVFGNTTTNSFVRTLSTTRSVLTGNQLVTGTLTSFNIWPDNTTLYQELSGEQVRFISTDYGNCTCITDPRCVKDLKLPVFNGGNVLLGYAIIPGFFSSCYEIEALLMSDLRCFYNYTCLSPFLQTPVTLLDSSIPTIYQQDTTIEVLVGNLFLETWNSSSSYWSYYNACAPVSCSYTASHHRPGIDILQAVIGLYGGLSTGLMFLVPAMLDILRSLKKKYYDPKKTTLEQHDVKSKEIHNREEQLKTVL</sequence>
<evidence type="ECO:0000313" key="5">
    <source>
        <dbReference type="EMBL" id="CAF3520059.1"/>
    </source>
</evidence>
<dbReference type="Proteomes" id="UP000677228">
    <property type="component" value="Unassembled WGS sequence"/>
</dbReference>
<keyword evidence="1" id="KW-1133">Transmembrane helix</keyword>
<gene>
    <name evidence="2" type="ORF">OVA965_LOCUS1524</name>
    <name evidence="3" type="ORF">OVA965_LOCUS1525</name>
    <name evidence="4" type="ORF">TMI583_LOCUS1522</name>
    <name evidence="5" type="ORF">TMI583_LOCUS1523</name>
</gene>
<accession>A0A8S2GKG1</accession>
<dbReference type="EMBL" id="CAJNOK010000285">
    <property type="protein sequence ID" value="CAF0742464.1"/>
    <property type="molecule type" value="Genomic_DNA"/>
</dbReference>
<dbReference type="EMBL" id="CAJOBA010000284">
    <property type="protein sequence ID" value="CAF3520043.1"/>
    <property type="molecule type" value="Genomic_DNA"/>
</dbReference>
<protein>
    <submittedName>
        <fullName evidence="4">Uncharacterized protein</fullName>
    </submittedName>
</protein>
<evidence type="ECO:0000256" key="1">
    <source>
        <dbReference type="SAM" id="Phobius"/>
    </source>
</evidence>
<evidence type="ECO:0000313" key="4">
    <source>
        <dbReference type="EMBL" id="CAF3520043.1"/>
    </source>
</evidence>
<feature type="transmembrane region" description="Helical" evidence="1">
    <location>
        <begin position="271"/>
        <end position="294"/>
    </location>
</feature>
<dbReference type="Proteomes" id="UP000682733">
    <property type="component" value="Unassembled WGS sequence"/>
</dbReference>
<dbReference type="EMBL" id="CAJOBA010000284">
    <property type="protein sequence ID" value="CAF3520059.1"/>
    <property type="molecule type" value="Genomic_DNA"/>
</dbReference>
<evidence type="ECO:0000313" key="2">
    <source>
        <dbReference type="EMBL" id="CAF0742449.1"/>
    </source>
</evidence>
<comment type="caution">
    <text evidence="4">The sequence shown here is derived from an EMBL/GenBank/DDBJ whole genome shotgun (WGS) entry which is preliminary data.</text>
</comment>
<name>A0A8S2GKG1_9BILA</name>
<reference evidence="4" key="1">
    <citation type="submission" date="2021-02" db="EMBL/GenBank/DDBJ databases">
        <authorList>
            <person name="Nowell W R."/>
        </authorList>
    </citation>
    <scope>NUCLEOTIDE SEQUENCE</scope>
</reference>
<keyword evidence="1" id="KW-0812">Transmembrane</keyword>
<evidence type="ECO:0000313" key="3">
    <source>
        <dbReference type="EMBL" id="CAF0742464.1"/>
    </source>
</evidence>
<evidence type="ECO:0000313" key="6">
    <source>
        <dbReference type="Proteomes" id="UP000682733"/>
    </source>
</evidence>
<proteinExistence type="predicted"/>
<keyword evidence="1" id="KW-0472">Membrane</keyword>